<gene>
    <name evidence="2" type="ORF">FE784_29630</name>
</gene>
<feature type="transmembrane region" description="Helical" evidence="1">
    <location>
        <begin position="46"/>
        <end position="66"/>
    </location>
</feature>
<dbReference type="OrthoDB" id="1705981at2"/>
<evidence type="ECO:0008006" key="4">
    <source>
        <dbReference type="Google" id="ProtNLM"/>
    </source>
</evidence>
<sequence length="385" mass="42911">MKDADWERLLRQSLAPTVEPEEQLNQSIIHQIEKHRQTKPKYKKRLSTALLAAALLLVLSVSAYAATKLLNANQVAVQFGDRLLANAFASADALRIDQSQNSGDYHFTLHGLVSGSGLSEFPNASEQIFPDRTYAVVSISRQDGKPMPDVADPEYGKDPFFISPLIKGLEPWKFNIVTMNGSYSEDVIDGVMYRLIACDQIEIFADKGVYLAISSGSPFYNNKAFAYDAATGEMHANADYPGAAVLFDLLLDPAKADPVKAEAYMEEQTKEKESDADAEQPQWVTSMEELRAKVRSGESIEETIRESIQEVDYDDSGNIQYIYEGWKYTTPPEQIFKEGQVGFSDHFSIIVENDGYKALLFYRDENGVITGRLVVLDSSVNLEAK</sequence>
<reference evidence="2 3" key="1">
    <citation type="submission" date="2019-05" db="EMBL/GenBank/DDBJ databases">
        <title>We sequenced the genome of Paenibacillus hemerocallicola KCTC 33185 for further insight into its adaptation and study the phylogeny of Paenibacillus.</title>
        <authorList>
            <person name="Narsing Rao M.P."/>
        </authorList>
    </citation>
    <scope>NUCLEOTIDE SEQUENCE [LARGE SCALE GENOMIC DNA]</scope>
    <source>
        <strain evidence="2 3">KCTC 33185</strain>
    </source>
</reference>
<evidence type="ECO:0000313" key="3">
    <source>
        <dbReference type="Proteomes" id="UP000307943"/>
    </source>
</evidence>
<proteinExistence type="predicted"/>
<organism evidence="2 3">
    <name type="scientific">Paenibacillus hemerocallicola</name>
    <dbReference type="NCBI Taxonomy" id="1172614"/>
    <lineage>
        <taxon>Bacteria</taxon>
        <taxon>Bacillati</taxon>
        <taxon>Bacillota</taxon>
        <taxon>Bacilli</taxon>
        <taxon>Bacillales</taxon>
        <taxon>Paenibacillaceae</taxon>
        <taxon>Paenibacillus</taxon>
    </lineage>
</organism>
<protein>
    <recommendedName>
        <fullName evidence="4">DUF4179 domain-containing protein</fullName>
    </recommendedName>
</protein>
<comment type="caution">
    <text evidence="2">The sequence shown here is derived from an EMBL/GenBank/DDBJ whole genome shotgun (WGS) entry which is preliminary data.</text>
</comment>
<evidence type="ECO:0000256" key="1">
    <source>
        <dbReference type="SAM" id="Phobius"/>
    </source>
</evidence>
<evidence type="ECO:0000313" key="2">
    <source>
        <dbReference type="EMBL" id="TNJ62586.1"/>
    </source>
</evidence>
<keyword evidence="1" id="KW-1133">Transmembrane helix</keyword>
<dbReference type="EMBL" id="VDCQ01000056">
    <property type="protein sequence ID" value="TNJ62586.1"/>
    <property type="molecule type" value="Genomic_DNA"/>
</dbReference>
<dbReference type="Proteomes" id="UP000307943">
    <property type="component" value="Unassembled WGS sequence"/>
</dbReference>
<dbReference type="RefSeq" id="WP_139605880.1">
    <property type="nucleotide sequence ID" value="NZ_VDCQ01000056.1"/>
</dbReference>
<keyword evidence="3" id="KW-1185">Reference proteome</keyword>
<accession>A0A5C4T0X9</accession>
<keyword evidence="1" id="KW-0472">Membrane</keyword>
<name>A0A5C4T0X9_9BACL</name>
<dbReference type="AlphaFoldDB" id="A0A5C4T0X9"/>
<keyword evidence="1" id="KW-0812">Transmembrane</keyword>